<dbReference type="GO" id="GO:0006891">
    <property type="term" value="P:intra-Golgi vesicle-mediated transport"/>
    <property type="evidence" value="ECO:0007669"/>
    <property type="project" value="TreeGrafter"/>
</dbReference>
<dbReference type="AlphaFoldDB" id="A0A0M0LQU4"/>
<evidence type="ECO:0000313" key="10">
    <source>
        <dbReference type="EMBL" id="KOO53098.1"/>
    </source>
</evidence>
<evidence type="ECO:0000256" key="3">
    <source>
        <dbReference type="ARBA" id="ARBA00020983"/>
    </source>
</evidence>
<keyword evidence="4" id="KW-0813">Transport</keyword>
<protein>
    <recommendedName>
        <fullName evidence="3">Conserved oligomeric Golgi complex subunit 8</fullName>
    </recommendedName>
    <alternativeName>
        <fullName evidence="8">Component of oligomeric Golgi complex 8</fullName>
    </alternativeName>
</protein>
<dbReference type="InterPro" id="IPR007255">
    <property type="entry name" value="COG8"/>
</dbReference>
<evidence type="ECO:0000256" key="1">
    <source>
        <dbReference type="ARBA" id="ARBA00004395"/>
    </source>
</evidence>
<dbReference type="GO" id="GO:0017119">
    <property type="term" value="C:Golgi transport complex"/>
    <property type="evidence" value="ECO:0007669"/>
    <property type="project" value="InterPro"/>
</dbReference>
<dbReference type="OrthoDB" id="1661054at2759"/>
<keyword evidence="7" id="KW-0472">Membrane</keyword>
<keyword evidence="11" id="KW-1185">Reference proteome</keyword>
<dbReference type="SUPFAM" id="SSF74788">
    <property type="entry name" value="Cullin repeat-like"/>
    <property type="match status" value="1"/>
</dbReference>
<comment type="similarity">
    <text evidence="2">Belongs to the COG8 family.</text>
</comment>
<dbReference type="PANTHER" id="PTHR21311:SF0">
    <property type="entry name" value="CONSERVED OLIGOMERIC GOLGI COMPLEX SUBUNIT 8"/>
    <property type="match status" value="1"/>
</dbReference>
<accession>A0A0M0LQU4</accession>
<dbReference type="Proteomes" id="UP000037460">
    <property type="component" value="Unassembled WGS sequence"/>
</dbReference>
<evidence type="ECO:0000256" key="8">
    <source>
        <dbReference type="ARBA" id="ARBA00031347"/>
    </source>
</evidence>
<dbReference type="EMBL" id="JWZX01000384">
    <property type="protein sequence ID" value="KOO53098.1"/>
    <property type="molecule type" value="Genomic_DNA"/>
</dbReference>
<feature type="compositionally biased region" description="Low complexity" evidence="9">
    <location>
        <begin position="297"/>
        <end position="307"/>
    </location>
</feature>
<evidence type="ECO:0000256" key="2">
    <source>
        <dbReference type="ARBA" id="ARBA00006419"/>
    </source>
</evidence>
<dbReference type="InterPro" id="IPR016159">
    <property type="entry name" value="Cullin_repeat-like_dom_sf"/>
</dbReference>
<feature type="region of interest" description="Disordered" evidence="9">
    <location>
        <begin position="462"/>
        <end position="482"/>
    </location>
</feature>
<evidence type="ECO:0000256" key="6">
    <source>
        <dbReference type="ARBA" id="ARBA00023034"/>
    </source>
</evidence>
<comment type="caution">
    <text evidence="10">The sequence shown here is derived from an EMBL/GenBank/DDBJ whole genome shotgun (WGS) entry which is preliminary data.</text>
</comment>
<dbReference type="GO" id="GO:0000139">
    <property type="term" value="C:Golgi membrane"/>
    <property type="evidence" value="ECO:0007669"/>
    <property type="project" value="UniProtKB-SubCell"/>
</dbReference>
<keyword evidence="6" id="KW-0333">Golgi apparatus</keyword>
<reference evidence="11" key="1">
    <citation type="journal article" date="2015" name="PLoS Genet.">
        <title>Genome Sequence and Transcriptome Analyses of Chrysochromulina tobin: Metabolic Tools for Enhanced Algal Fitness in the Prominent Order Prymnesiales (Haptophyceae).</title>
        <authorList>
            <person name="Hovde B.T."/>
            <person name="Deodato C.R."/>
            <person name="Hunsperger H.M."/>
            <person name="Ryken S.A."/>
            <person name="Yost W."/>
            <person name="Jha R.K."/>
            <person name="Patterson J."/>
            <person name="Monnat R.J. Jr."/>
            <person name="Barlow S.B."/>
            <person name="Starkenburg S.R."/>
            <person name="Cattolico R.A."/>
        </authorList>
    </citation>
    <scope>NUCLEOTIDE SEQUENCE</scope>
    <source>
        <strain evidence="11">CCMP291</strain>
    </source>
</reference>
<feature type="region of interest" description="Disordered" evidence="9">
    <location>
        <begin position="297"/>
        <end position="327"/>
    </location>
</feature>
<sequence>MALLAKHADVLEVLEQPMLMDTCVRNGFIDEALELEAAVRSRALVHANVPIAVRVAVEVSAHMGELRDALLTQLAGPLQLPDAMRVVGYLRRMGAHAMSEADLRAVFVRNRTIFFTQAEATLPRDSPATFLLKYIDLCRVHWYDTVTHYRAVFAADDEAAATMPAAPMPNPPCENAPPAGVSATQLGNLLLGKWAIERIDEFVLTLRTWLPRVREGAFLANLIEQCSYSARSLARVGMDVSAFARGPFRDAVLELLDDGLAAAKEHWLDAIRVHKWNVPHASAAAVAALAPSGSGTTGAPDADAAAAGGSGGSVGSGTDRTATSPAPPLALLQHPPVAVLLNHFLVVFNEMRSCAPYELRPAFFNQVATTLRDCVRALADAREAAIALGLGAREHFRSLCACMAEHLVPYLAVCLDVLVPVWVPPPELQPAGGAPTDDGLAARLVEVVLEWLRPLHDERAAQVQGEAAQEHHEARQQEVASG</sequence>
<evidence type="ECO:0000256" key="7">
    <source>
        <dbReference type="ARBA" id="ARBA00023136"/>
    </source>
</evidence>
<evidence type="ECO:0000313" key="11">
    <source>
        <dbReference type="Proteomes" id="UP000037460"/>
    </source>
</evidence>
<evidence type="ECO:0000256" key="9">
    <source>
        <dbReference type="SAM" id="MobiDB-lite"/>
    </source>
</evidence>
<dbReference type="PANTHER" id="PTHR21311">
    <property type="entry name" value="CONSERVED OLIGOMERIC GOLGI COMPLEX COMPONENT 8"/>
    <property type="match status" value="1"/>
</dbReference>
<keyword evidence="5" id="KW-0653">Protein transport</keyword>
<evidence type="ECO:0000256" key="5">
    <source>
        <dbReference type="ARBA" id="ARBA00022927"/>
    </source>
</evidence>
<comment type="subcellular location">
    <subcellularLocation>
        <location evidence="1">Golgi apparatus membrane</location>
        <topology evidence="1">Peripheral membrane protein</topology>
    </subcellularLocation>
</comment>
<name>A0A0M0LQU4_9EUKA</name>
<proteinExistence type="inferred from homology"/>
<dbReference type="Pfam" id="PF04124">
    <property type="entry name" value="Dor1"/>
    <property type="match status" value="1"/>
</dbReference>
<organism evidence="10 11">
    <name type="scientific">Chrysochromulina tobinii</name>
    <dbReference type="NCBI Taxonomy" id="1460289"/>
    <lineage>
        <taxon>Eukaryota</taxon>
        <taxon>Haptista</taxon>
        <taxon>Haptophyta</taxon>
        <taxon>Prymnesiophyceae</taxon>
        <taxon>Prymnesiales</taxon>
        <taxon>Chrysochromulinaceae</taxon>
        <taxon>Chrysochromulina</taxon>
    </lineage>
</organism>
<gene>
    <name evidence="10" type="ORF">Ctob_013081</name>
</gene>
<evidence type="ECO:0000256" key="4">
    <source>
        <dbReference type="ARBA" id="ARBA00022448"/>
    </source>
</evidence>
<dbReference type="GO" id="GO:0015031">
    <property type="term" value="P:protein transport"/>
    <property type="evidence" value="ECO:0007669"/>
    <property type="project" value="UniProtKB-KW"/>
</dbReference>